<dbReference type="InterPro" id="IPR053168">
    <property type="entry name" value="Glutamic_endopeptidase"/>
</dbReference>
<evidence type="ECO:0000259" key="2">
    <source>
        <dbReference type="PROSITE" id="PS52045"/>
    </source>
</evidence>
<dbReference type="InterPro" id="IPR004314">
    <property type="entry name" value="Neprosin"/>
</dbReference>
<accession>A0AAV8ZY52</accession>
<dbReference type="Proteomes" id="UP001179952">
    <property type="component" value="Unassembled WGS sequence"/>
</dbReference>
<evidence type="ECO:0000256" key="1">
    <source>
        <dbReference type="SAM" id="MobiDB-lite"/>
    </source>
</evidence>
<sequence length="114" mass="12303">MRIGYWPGSLFKSLASKASQVVWGGSASSPANEPSPPMGSGHPPFEGGDTDVESGAIVKNIQLVSDKLMYYEPISYEPSMAEPRMDCYQVTNGWNGKDHLGFKFYFGGRGGCTS</sequence>
<protein>
    <recommendedName>
        <fullName evidence="2">Neprosin PEP catalytic domain-containing protein</fullName>
    </recommendedName>
</protein>
<dbReference type="EMBL" id="JAUJYN010000041">
    <property type="protein sequence ID" value="KAK1257508.1"/>
    <property type="molecule type" value="Genomic_DNA"/>
</dbReference>
<evidence type="ECO:0000313" key="3">
    <source>
        <dbReference type="EMBL" id="KAK1257508.1"/>
    </source>
</evidence>
<dbReference type="PANTHER" id="PTHR31589">
    <property type="entry name" value="PROTEIN, PUTATIVE (DUF239)-RELATED-RELATED"/>
    <property type="match status" value="1"/>
</dbReference>
<keyword evidence="4" id="KW-1185">Reference proteome</keyword>
<organism evidence="3 4">
    <name type="scientific">Acorus gramineus</name>
    <name type="common">Dwarf sweet flag</name>
    <dbReference type="NCBI Taxonomy" id="55184"/>
    <lineage>
        <taxon>Eukaryota</taxon>
        <taxon>Viridiplantae</taxon>
        <taxon>Streptophyta</taxon>
        <taxon>Embryophyta</taxon>
        <taxon>Tracheophyta</taxon>
        <taxon>Spermatophyta</taxon>
        <taxon>Magnoliopsida</taxon>
        <taxon>Liliopsida</taxon>
        <taxon>Acoraceae</taxon>
        <taxon>Acorus</taxon>
    </lineage>
</organism>
<dbReference type="PROSITE" id="PS52045">
    <property type="entry name" value="NEPROSIN_PEP_CD"/>
    <property type="match status" value="1"/>
</dbReference>
<dbReference type="Pfam" id="PF03080">
    <property type="entry name" value="Neprosin"/>
    <property type="match status" value="1"/>
</dbReference>
<dbReference type="PANTHER" id="PTHR31589:SF223">
    <property type="entry name" value="PROTEIN, PUTATIVE (DUF239)-RELATED"/>
    <property type="match status" value="1"/>
</dbReference>
<feature type="region of interest" description="Disordered" evidence="1">
    <location>
        <begin position="24"/>
        <end position="51"/>
    </location>
</feature>
<reference evidence="3" key="1">
    <citation type="journal article" date="2023" name="Nat. Commun.">
        <title>Diploid and tetraploid genomes of Acorus and the evolution of monocots.</title>
        <authorList>
            <person name="Ma L."/>
            <person name="Liu K.W."/>
            <person name="Li Z."/>
            <person name="Hsiao Y.Y."/>
            <person name="Qi Y."/>
            <person name="Fu T."/>
            <person name="Tang G.D."/>
            <person name="Zhang D."/>
            <person name="Sun W.H."/>
            <person name="Liu D.K."/>
            <person name="Li Y."/>
            <person name="Chen G.Z."/>
            <person name="Liu X.D."/>
            <person name="Liao X.Y."/>
            <person name="Jiang Y.T."/>
            <person name="Yu X."/>
            <person name="Hao Y."/>
            <person name="Huang J."/>
            <person name="Zhao X.W."/>
            <person name="Ke S."/>
            <person name="Chen Y.Y."/>
            <person name="Wu W.L."/>
            <person name="Hsu J.L."/>
            <person name="Lin Y.F."/>
            <person name="Huang M.D."/>
            <person name="Li C.Y."/>
            <person name="Huang L."/>
            <person name="Wang Z.W."/>
            <person name="Zhao X."/>
            <person name="Zhong W.Y."/>
            <person name="Peng D.H."/>
            <person name="Ahmad S."/>
            <person name="Lan S."/>
            <person name="Zhang J.S."/>
            <person name="Tsai W.C."/>
            <person name="Van de Peer Y."/>
            <person name="Liu Z.J."/>
        </authorList>
    </citation>
    <scope>NUCLEOTIDE SEQUENCE</scope>
    <source>
        <strain evidence="3">SCP</strain>
    </source>
</reference>
<name>A0AAV8ZY52_ACOGR</name>
<evidence type="ECO:0000313" key="4">
    <source>
        <dbReference type="Proteomes" id="UP001179952"/>
    </source>
</evidence>
<comment type="caution">
    <text evidence="3">The sequence shown here is derived from an EMBL/GenBank/DDBJ whole genome shotgun (WGS) entry which is preliminary data.</text>
</comment>
<reference evidence="3" key="2">
    <citation type="submission" date="2023-06" db="EMBL/GenBank/DDBJ databases">
        <authorList>
            <person name="Ma L."/>
            <person name="Liu K.-W."/>
            <person name="Li Z."/>
            <person name="Hsiao Y.-Y."/>
            <person name="Qi Y."/>
            <person name="Fu T."/>
            <person name="Tang G."/>
            <person name="Zhang D."/>
            <person name="Sun W.-H."/>
            <person name="Liu D.-K."/>
            <person name="Li Y."/>
            <person name="Chen G.-Z."/>
            <person name="Liu X.-D."/>
            <person name="Liao X.-Y."/>
            <person name="Jiang Y.-T."/>
            <person name="Yu X."/>
            <person name="Hao Y."/>
            <person name="Huang J."/>
            <person name="Zhao X.-W."/>
            <person name="Ke S."/>
            <person name="Chen Y.-Y."/>
            <person name="Wu W.-L."/>
            <person name="Hsu J.-L."/>
            <person name="Lin Y.-F."/>
            <person name="Huang M.-D."/>
            <person name="Li C.-Y."/>
            <person name="Huang L."/>
            <person name="Wang Z.-W."/>
            <person name="Zhao X."/>
            <person name="Zhong W.-Y."/>
            <person name="Peng D.-H."/>
            <person name="Ahmad S."/>
            <person name="Lan S."/>
            <person name="Zhang J.-S."/>
            <person name="Tsai W.-C."/>
            <person name="Van De Peer Y."/>
            <person name="Liu Z.-J."/>
        </authorList>
    </citation>
    <scope>NUCLEOTIDE SEQUENCE</scope>
    <source>
        <strain evidence="3">SCP</strain>
        <tissue evidence="3">Leaves</tissue>
    </source>
</reference>
<dbReference type="AlphaFoldDB" id="A0AAV8ZY52"/>
<feature type="domain" description="Neprosin PEP catalytic" evidence="2">
    <location>
        <begin position="1"/>
        <end position="113"/>
    </location>
</feature>
<gene>
    <name evidence="3" type="ORF">QJS04_geneDACA023109</name>
</gene>
<proteinExistence type="predicted"/>